<accession>A0A317MWA4</accession>
<dbReference type="InterPro" id="IPR023459">
    <property type="entry name" value="Tscrpt_elong_fac_GreA/B_fam"/>
</dbReference>
<organism evidence="3 4">
    <name type="scientific">Plasticicumulans acidivorans</name>
    <dbReference type="NCBI Taxonomy" id="886464"/>
    <lineage>
        <taxon>Bacteria</taxon>
        <taxon>Pseudomonadati</taxon>
        <taxon>Pseudomonadota</taxon>
        <taxon>Gammaproteobacteria</taxon>
        <taxon>Candidatus Competibacteraceae</taxon>
        <taxon>Plasticicumulans</taxon>
    </lineage>
</organism>
<dbReference type="PIRSF" id="PIRSF006092">
    <property type="entry name" value="GreA_GreB"/>
    <property type="match status" value="1"/>
</dbReference>
<dbReference type="InterPro" id="IPR018151">
    <property type="entry name" value="TF_GreA/GreB_CS"/>
</dbReference>
<sequence length="159" mass="17331">MSRAFVREDSAEPSLPDRPLSPHPNYVTARGLAQLKAAHERLQAERAALPADALGLRERRAELDRELRWYAARIDGAIPVPPASGKPARVGFGNRVLFETASGEERHVRIVGEDEADGQALISWVSPLGFALLGAEIGDCVLWQRPAGDAELYILDIEG</sequence>
<evidence type="ECO:0000313" key="4">
    <source>
        <dbReference type="Proteomes" id="UP000246569"/>
    </source>
</evidence>
<dbReference type="PANTHER" id="PTHR30437:SF6">
    <property type="entry name" value="TRANSCRIPTION ELONGATION FACTOR GREB"/>
    <property type="match status" value="1"/>
</dbReference>
<dbReference type="GO" id="GO:0003677">
    <property type="term" value="F:DNA binding"/>
    <property type="evidence" value="ECO:0007669"/>
    <property type="project" value="InterPro"/>
</dbReference>
<feature type="compositionally biased region" description="Basic and acidic residues" evidence="1">
    <location>
        <begin position="1"/>
        <end position="10"/>
    </location>
</feature>
<dbReference type="InterPro" id="IPR001437">
    <property type="entry name" value="Tscrpt_elong_fac_GreA/B_C"/>
</dbReference>
<dbReference type="Proteomes" id="UP000246569">
    <property type="component" value="Unassembled WGS sequence"/>
</dbReference>
<dbReference type="RefSeq" id="WP_110018079.1">
    <property type="nucleotide sequence ID" value="NZ_QGTJ01000004.1"/>
</dbReference>
<reference evidence="3 4" key="1">
    <citation type="submission" date="2018-05" db="EMBL/GenBank/DDBJ databases">
        <title>Genomic Encyclopedia of Type Strains, Phase IV (KMG-IV): sequencing the most valuable type-strain genomes for metagenomic binning, comparative biology and taxonomic classification.</title>
        <authorList>
            <person name="Goeker M."/>
        </authorList>
    </citation>
    <scope>NUCLEOTIDE SEQUENCE [LARGE SCALE GENOMIC DNA]</scope>
    <source>
        <strain evidence="3 4">DSM 23606</strain>
    </source>
</reference>
<dbReference type="Pfam" id="PF01272">
    <property type="entry name" value="GreA_GreB"/>
    <property type="match status" value="1"/>
</dbReference>
<dbReference type="PANTHER" id="PTHR30437">
    <property type="entry name" value="TRANSCRIPTION ELONGATION FACTOR GREA"/>
    <property type="match status" value="1"/>
</dbReference>
<evidence type="ECO:0000313" key="3">
    <source>
        <dbReference type="EMBL" id="PWV62240.1"/>
    </source>
</evidence>
<dbReference type="AlphaFoldDB" id="A0A317MWA4"/>
<dbReference type="Gene3D" id="3.10.50.30">
    <property type="entry name" value="Transcription elongation factor, GreA/GreB, C-terminal domain"/>
    <property type="match status" value="1"/>
</dbReference>
<dbReference type="GO" id="GO:0070063">
    <property type="term" value="F:RNA polymerase binding"/>
    <property type="evidence" value="ECO:0007669"/>
    <property type="project" value="InterPro"/>
</dbReference>
<dbReference type="InterPro" id="IPR036953">
    <property type="entry name" value="GreA/GreB_C_sf"/>
</dbReference>
<name>A0A317MWA4_9GAMM</name>
<dbReference type="PROSITE" id="PS00830">
    <property type="entry name" value="GREAB_2"/>
    <property type="match status" value="1"/>
</dbReference>
<dbReference type="SUPFAM" id="SSF54534">
    <property type="entry name" value="FKBP-like"/>
    <property type="match status" value="1"/>
</dbReference>
<dbReference type="GO" id="GO:0006354">
    <property type="term" value="P:DNA-templated transcription elongation"/>
    <property type="evidence" value="ECO:0007669"/>
    <property type="project" value="TreeGrafter"/>
</dbReference>
<protein>
    <submittedName>
        <fullName evidence="3">Transcription elongation GreA/GreB family factor</fullName>
    </submittedName>
</protein>
<feature type="domain" description="Transcription elongation factor GreA/GreB C-terminal" evidence="2">
    <location>
        <begin position="89"/>
        <end position="158"/>
    </location>
</feature>
<evidence type="ECO:0000259" key="2">
    <source>
        <dbReference type="Pfam" id="PF01272"/>
    </source>
</evidence>
<evidence type="ECO:0000256" key="1">
    <source>
        <dbReference type="SAM" id="MobiDB-lite"/>
    </source>
</evidence>
<dbReference type="GO" id="GO:0032784">
    <property type="term" value="P:regulation of DNA-templated transcription elongation"/>
    <property type="evidence" value="ECO:0007669"/>
    <property type="project" value="InterPro"/>
</dbReference>
<feature type="region of interest" description="Disordered" evidence="1">
    <location>
        <begin position="1"/>
        <end position="24"/>
    </location>
</feature>
<proteinExistence type="predicted"/>
<dbReference type="OrthoDB" id="8537952at2"/>
<comment type="caution">
    <text evidence="3">The sequence shown here is derived from an EMBL/GenBank/DDBJ whole genome shotgun (WGS) entry which is preliminary data.</text>
</comment>
<gene>
    <name evidence="3" type="ORF">C7443_10434</name>
</gene>
<keyword evidence="4" id="KW-1185">Reference proteome</keyword>
<dbReference type="EMBL" id="QGTJ01000004">
    <property type="protein sequence ID" value="PWV62240.1"/>
    <property type="molecule type" value="Genomic_DNA"/>
</dbReference>